<feature type="compositionally biased region" description="Pro residues" evidence="1">
    <location>
        <begin position="361"/>
        <end position="372"/>
    </location>
</feature>
<organism evidence="3 4">
    <name type="scientific">Macrolepiota fuliginosa MF-IS2</name>
    <dbReference type="NCBI Taxonomy" id="1400762"/>
    <lineage>
        <taxon>Eukaryota</taxon>
        <taxon>Fungi</taxon>
        <taxon>Dikarya</taxon>
        <taxon>Basidiomycota</taxon>
        <taxon>Agaricomycotina</taxon>
        <taxon>Agaricomycetes</taxon>
        <taxon>Agaricomycetidae</taxon>
        <taxon>Agaricales</taxon>
        <taxon>Agaricineae</taxon>
        <taxon>Agaricaceae</taxon>
        <taxon>Macrolepiota</taxon>
    </lineage>
</organism>
<dbReference type="AlphaFoldDB" id="A0A9P6BY35"/>
<reference evidence="3" key="1">
    <citation type="submission" date="2020-11" db="EMBL/GenBank/DDBJ databases">
        <authorList>
            <consortium name="DOE Joint Genome Institute"/>
            <person name="Ahrendt S."/>
            <person name="Riley R."/>
            <person name="Andreopoulos W."/>
            <person name="Labutti K."/>
            <person name="Pangilinan J."/>
            <person name="Ruiz-Duenas F.J."/>
            <person name="Barrasa J.M."/>
            <person name="Sanchez-Garcia M."/>
            <person name="Camarero S."/>
            <person name="Miyauchi S."/>
            <person name="Serrano A."/>
            <person name="Linde D."/>
            <person name="Babiker R."/>
            <person name="Drula E."/>
            <person name="Ayuso-Fernandez I."/>
            <person name="Pacheco R."/>
            <person name="Padilla G."/>
            <person name="Ferreira P."/>
            <person name="Barriuso J."/>
            <person name="Kellner H."/>
            <person name="Castanera R."/>
            <person name="Alfaro M."/>
            <person name="Ramirez L."/>
            <person name="Pisabarro A.G."/>
            <person name="Kuo A."/>
            <person name="Tritt A."/>
            <person name="Lipzen A."/>
            <person name="He G."/>
            <person name="Yan M."/>
            <person name="Ng V."/>
            <person name="Cullen D."/>
            <person name="Martin F."/>
            <person name="Rosso M.-N."/>
            <person name="Henrissat B."/>
            <person name="Hibbett D."/>
            <person name="Martinez A.T."/>
            <person name="Grigoriev I.V."/>
        </authorList>
    </citation>
    <scope>NUCLEOTIDE SEQUENCE</scope>
    <source>
        <strain evidence="3">MF-IS2</strain>
    </source>
</reference>
<dbReference type="PANTHER" id="PTHR11200:SF240">
    <property type="entry name" value="INOSITOL POLYPHOSPHATE 5-PHOSPHATASE C9G1.10C-RELATED"/>
    <property type="match status" value="1"/>
</dbReference>
<feature type="compositionally biased region" description="Pro residues" evidence="1">
    <location>
        <begin position="83"/>
        <end position="106"/>
    </location>
</feature>
<evidence type="ECO:0000256" key="1">
    <source>
        <dbReference type="SAM" id="MobiDB-lite"/>
    </source>
</evidence>
<dbReference type="Gene3D" id="3.60.10.10">
    <property type="entry name" value="Endonuclease/exonuclease/phosphatase"/>
    <property type="match status" value="1"/>
</dbReference>
<comment type="caution">
    <text evidence="3">The sequence shown here is derived from an EMBL/GenBank/DDBJ whole genome shotgun (WGS) entry which is preliminary data.</text>
</comment>
<dbReference type="InterPro" id="IPR015943">
    <property type="entry name" value="WD40/YVTN_repeat-like_dom_sf"/>
</dbReference>
<gene>
    <name evidence="3" type="ORF">P691DRAFT_811104</name>
</gene>
<feature type="compositionally biased region" description="Acidic residues" evidence="1">
    <location>
        <begin position="439"/>
        <end position="449"/>
    </location>
</feature>
<feature type="compositionally biased region" description="Polar residues" evidence="1">
    <location>
        <begin position="314"/>
        <end position="325"/>
    </location>
</feature>
<dbReference type="GO" id="GO:0046856">
    <property type="term" value="P:phosphatidylinositol dephosphorylation"/>
    <property type="evidence" value="ECO:0007669"/>
    <property type="project" value="InterPro"/>
</dbReference>
<protein>
    <submittedName>
        <fullName evidence="3">DNase I-like protein</fullName>
    </submittedName>
</protein>
<dbReference type="EMBL" id="MU151664">
    <property type="protein sequence ID" value="KAF9442284.1"/>
    <property type="molecule type" value="Genomic_DNA"/>
</dbReference>
<keyword evidence="4" id="KW-1185">Reference proteome</keyword>
<dbReference type="Gene3D" id="2.130.10.10">
    <property type="entry name" value="YVTN repeat-like/Quinoprotein amine dehydrogenase"/>
    <property type="match status" value="1"/>
</dbReference>
<dbReference type="GO" id="GO:0004439">
    <property type="term" value="F:phosphatidylinositol-4,5-bisphosphate 5-phosphatase activity"/>
    <property type="evidence" value="ECO:0007669"/>
    <property type="project" value="TreeGrafter"/>
</dbReference>
<dbReference type="SUPFAM" id="SSF50978">
    <property type="entry name" value="WD40 repeat-like"/>
    <property type="match status" value="1"/>
</dbReference>
<feature type="compositionally biased region" description="Polar residues" evidence="1">
    <location>
        <begin position="234"/>
        <end position="244"/>
    </location>
</feature>
<evidence type="ECO:0000313" key="4">
    <source>
        <dbReference type="Proteomes" id="UP000807342"/>
    </source>
</evidence>
<feature type="compositionally biased region" description="Low complexity" evidence="1">
    <location>
        <begin position="171"/>
        <end position="180"/>
    </location>
</feature>
<dbReference type="InterPro" id="IPR036322">
    <property type="entry name" value="WD40_repeat_dom_sf"/>
</dbReference>
<dbReference type="Proteomes" id="UP000807342">
    <property type="component" value="Unassembled WGS sequence"/>
</dbReference>
<dbReference type="PANTHER" id="PTHR11200">
    <property type="entry name" value="INOSITOL 5-PHOSPHATASE"/>
    <property type="match status" value="1"/>
</dbReference>
<dbReference type="SMART" id="SM00128">
    <property type="entry name" value="IPPc"/>
    <property type="match status" value="1"/>
</dbReference>
<sequence>MNTQDVDGGSLQAVKSLRSKFEQLAVDTSSSVRRSPGTHGDGGNGSHPPSPRTRQPSGSLDIFAPQAHLRTSSSSSDLKVPTKRPPPPPPPPRIAKPPQSPQPSRSPSPLGSRTLNEESGEDLVLGVAALKSKFDSPSGKTSSTRLGVSPEAPKPIVPPRSTKSGDSNLLSVSPVSTEPSSPSPSRPATPSQHHRPPPPPPVPRAKSPRPPIEPESGAASSKSRLVSPFPPSSPISRQNTSKPSTKPAVPPRPPRSVESLQPIFTNEPPVKSPDSLSPTLENEKATLSPYPPIIPARRSPPEANDVASPLLHALQNSFDNDTNQLLPPPKPFRAAMPPPPRHRSTLSPSPANSSDTSGTPSPKPTSQPPPLPSRRGTAAYAEEPAVIPSSASSGRIPDRVSVSLPERKPVGTGRLPPPPTRTIALGDKLPPPRRPPSPESEDESCEDDDARAQAVDTMPDSSASSRRPPVLSFREGWSEPKIQVHPHSGTFVASGSSVVVGHGFSIKVYDLSVTDMPVLTLDMREIGTKESKVTAMEFRPTAVKADRGALLWIGTKEGHLFEIDIRTGYVVAAKHVAHPHPVTHIFRHGRSIITMDEGGKTLIFSPGEDGEDISLVFTPSRVARTTEKQEFVKLLGGKLWTATRTEHHAHGHQRTPIIRVYDVFNPASTGRSLLPIDHTGCVTSATIIPSQPDFAYVGHEEGYISIWSLRTDDGFPKCIEVVRVAMSDVLCLEGVNDRLWVGSRNGMISAFDVAQKPWLVTNCWNAHPGLPVLKLVVNCNAIERNGKLCVVSVGRDECLKTWDGLLGAAWVDNELQKNEPEFSSLRDLSMLIVSWNCDSARPDSLTVDTVNYEFLHDALNTVDAPDIIAFGFQEVIDLESRKMTAKNVLLGGKKKAEENGLSDKVTGAYKRWYDRLTAAVRASMSPDCPYTCVHTENLIGLFTCIFVKASERTRLSDVAVTTVKRGMGGRYGNKGAIVARFVIGDSSVCIINCHLAAGHNAVRRRNADAAGILEEKTLFPGSDHSLAYIGGGDGSMVLDHEIVFFHGDLNYRIDHRRDAIIAAVRANDLSTLYQHDQLLREVKYNRGCRLRGFSEGPLTFAPTYKYDHRSNEYDTSEKHRAPAWCDRILWRSKVGSRVKLREYRRYEANVSDHRPVSASFDITVKVVDRNERERRKREVERIWVGVEQRLLKSAKEFYVSQMLL</sequence>
<feature type="region of interest" description="Disordered" evidence="1">
    <location>
        <begin position="22"/>
        <end position="469"/>
    </location>
</feature>
<dbReference type="OrthoDB" id="2248459at2759"/>
<accession>A0A9P6BY35</accession>
<feature type="compositionally biased region" description="Pro residues" evidence="1">
    <location>
        <begin position="326"/>
        <end position="339"/>
    </location>
</feature>
<feature type="compositionally biased region" description="Polar residues" evidence="1">
    <location>
        <begin position="161"/>
        <end position="170"/>
    </location>
</feature>
<dbReference type="InterPro" id="IPR046985">
    <property type="entry name" value="IP5"/>
</dbReference>
<evidence type="ECO:0000313" key="3">
    <source>
        <dbReference type="EMBL" id="KAF9442284.1"/>
    </source>
</evidence>
<feature type="compositionally biased region" description="Pro residues" evidence="1">
    <location>
        <begin position="197"/>
        <end position="213"/>
    </location>
</feature>
<name>A0A9P6BY35_9AGAR</name>
<evidence type="ECO:0000259" key="2">
    <source>
        <dbReference type="SMART" id="SM00128"/>
    </source>
</evidence>
<feature type="domain" description="Inositol polyphosphate-related phosphatase" evidence="2">
    <location>
        <begin position="826"/>
        <end position="1168"/>
    </location>
</feature>
<dbReference type="Pfam" id="PF22669">
    <property type="entry name" value="Exo_endo_phos2"/>
    <property type="match status" value="1"/>
</dbReference>
<dbReference type="SUPFAM" id="SSF56219">
    <property type="entry name" value="DNase I-like"/>
    <property type="match status" value="1"/>
</dbReference>
<dbReference type="InterPro" id="IPR001680">
    <property type="entry name" value="WD40_rpt"/>
</dbReference>
<dbReference type="InterPro" id="IPR036691">
    <property type="entry name" value="Endo/exonu/phosph_ase_sf"/>
</dbReference>
<dbReference type="InterPro" id="IPR000300">
    <property type="entry name" value="IPPc"/>
</dbReference>
<dbReference type="SMART" id="SM00320">
    <property type="entry name" value="WD40"/>
    <property type="match status" value="3"/>
</dbReference>
<proteinExistence type="predicted"/>